<feature type="coiled-coil region" evidence="1">
    <location>
        <begin position="449"/>
        <end position="524"/>
    </location>
</feature>
<dbReference type="RefSeq" id="WP_351086096.1">
    <property type="nucleotide sequence ID" value="NZ_JBEOZG010000037.1"/>
</dbReference>
<reference evidence="3 4" key="1">
    <citation type="submission" date="2024-10" db="EMBL/GenBank/DDBJ databases">
        <title>The Natural Products Discovery Center: Release of the First 8490 Sequenced Strains for Exploring Actinobacteria Biosynthetic Diversity.</title>
        <authorList>
            <person name="Kalkreuter E."/>
            <person name="Kautsar S.A."/>
            <person name="Yang D."/>
            <person name="Bader C.D."/>
            <person name="Teijaro C.N."/>
            <person name="Fluegel L."/>
            <person name="Davis C.M."/>
            <person name="Simpson J.R."/>
            <person name="Lauterbach L."/>
            <person name="Steele A.D."/>
            <person name="Gui C."/>
            <person name="Meng S."/>
            <person name="Li G."/>
            <person name="Viehrig K."/>
            <person name="Ye F."/>
            <person name="Su P."/>
            <person name="Kiefer A.F."/>
            <person name="Nichols A."/>
            <person name="Cepeda A.J."/>
            <person name="Yan W."/>
            <person name="Fan B."/>
            <person name="Jiang Y."/>
            <person name="Adhikari A."/>
            <person name="Zheng C.-J."/>
            <person name="Schuster L."/>
            <person name="Cowan T.M."/>
            <person name="Smanski M.J."/>
            <person name="Chevrette M.G."/>
            <person name="De Carvalho L.P.S."/>
            <person name="Shen B."/>
        </authorList>
    </citation>
    <scope>NUCLEOTIDE SEQUENCE [LARGE SCALE GENOMIC DNA]</scope>
    <source>
        <strain evidence="3 4">NPDC001390</strain>
    </source>
</reference>
<comment type="caution">
    <text evidence="3">The sequence shown here is derived from an EMBL/GenBank/DDBJ whole genome shotgun (WGS) entry which is preliminary data.</text>
</comment>
<dbReference type="Proteomes" id="UP001602058">
    <property type="component" value="Unassembled WGS sequence"/>
</dbReference>
<evidence type="ECO:0000256" key="2">
    <source>
        <dbReference type="SAM" id="MobiDB-lite"/>
    </source>
</evidence>
<protein>
    <submittedName>
        <fullName evidence="3">Uncharacterized protein</fullName>
    </submittedName>
</protein>
<keyword evidence="1" id="KW-0175">Coiled coil</keyword>
<keyword evidence="4" id="KW-1185">Reference proteome</keyword>
<feature type="region of interest" description="Disordered" evidence="2">
    <location>
        <begin position="128"/>
        <end position="388"/>
    </location>
</feature>
<feature type="compositionally biased region" description="Gly residues" evidence="2">
    <location>
        <begin position="182"/>
        <end position="221"/>
    </location>
</feature>
<evidence type="ECO:0000256" key="1">
    <source>
        <dbReference type="SAM" id="Coils"/>
    </source>
</evidence>
<feature type="compositionally biased region" description="Low complexity" evidence="2">
    <location>
        <begin position="268"/>
        <end position="283"/>
    </location>
</feature>
<proteinExistence type="predicted"/>
<evidence type="ECO:0000313" key="4">
    <source>
        <dbReference type="Proteomes" id="UP001602058"/>
    </source>
</evidence>
<gene>
    <name evidence="3" type="ORF">ACFY1D_37115</name>
</gene>
<feature type="region of interest" description="Disordered" evidence="2">
    <location>
        <begin position="1"/>
        <end position="97"/>
    </location>
</feature>
<feature type="compositionally biased region" description="Low complexity" evidence="2">
    <location>
        <begin position="168"/>
        <end position="181"/>
    </location>
</feature>
<feature type="compositionally biased region" description="Basic and acidic residues" evidence="2">
    <location>
        <begin position="334"/>
        <end position="388"/>
    </location>
</feature>
<accession>A0ABW6UU44</accession>
<sequence>MATDTVPAAVPGPPDPPGQAATSNQPARGFLASMMAPVEPARPTFDLAPTANSGQPAADPDGALDRSAPGVSSASFRDTTEQASKGSDPAGTRHKRSIWKEVWLAAATRWAKGGGAANKRLDLAKARAQAHQVKENRTTTVTKSSGLPVRNTGGSGAGIQKGSDKSSAKSSGKGPSNSSGNGSNGAGRGGSGGGSGGGRGTGGGSGSKGGAGSHGAGGGAGTSKDSAGSGKNRDTSGSAGKGSGKHSGSDGGAGKPGAAGKNGKDGSSGKAGAGADAKGSSGKPDLTKDPKKGKSKNQDAGGTRGASGASGSAGGSGKGADKKQPGAEKTPLQKSRETGHGDGSKARRVADHVKAYVDGARDGWGDEKTKNAKEHKRLDTAHTDHKTKTGDAQGVVIVTDEGDDGVSTDVKPLLVKEIDANTLTLGTENARGSVSRKELRNFKQYERKLEVKETVLQKIAEACKTLEKEAEEEAKDCQQLAEQAKGVKGGEKLVATLNRLAEAAKNQAAEAAELAKRAKRAAEMCKVVLTNIQTRYAPLYKAVVDSDETKPAEMRFYTDKTSYTTAA</sequence>
<feature type="compositionally biased region" description="Polar residues" evidence="2">
    <location>
        <begin position="70"/>
        <end position="85"/>
    </location>
</feature>
<name>A0ABW6UU44_9ACTN</name>
<dbReference type="EMBL" id="JBIAWJ010000031">
    <property type="protein sequence ID" value="MFF4526994.1"/>
    <property type="molecule type" value="Genomic_DNA"/>
</dbReference>
<organism evidence="3 4">
    <name type="scientific">Streptomyces bluensis</name>
    <dbReference type="NCBI Taxonomy" id="33897"/>
    <lineage>
        <taxon>Bacteria</taxon>
        <taxon>Bacillati</taxon>
        <taxon>Actinomycetota</taxon>
        <taxon>Actinomycetes</taxon>
        <taxon>Kitasatosporales</taxon>
        <taxon>Streptomycetaceae</taxon>
        <taxon>Streptomyces</taxon>
    </lineage>
</organism>
<evidence type="ECO:0000313" key="3">
    <source>
        <dbReference type="EMBL" id="MFF4526994.1"/>
    </source>
</evidence>